<comment type="subunit">
    <text evidence="18">Homodimer. Interacts with corticotropin (ACTH). Interacts with MRAP; this interaction targets MC2R to the plasma membrane. Interacts with MRAP2; competing with MRAP for binding to MC2R and impairing the binding of corticotropin (ACTH).</text>
</comment>
<dbReference type="Ensembl" id="ENSSMRT00000005090.1">
    <property type="protein sequence ID" value="ENSSMRP00000004302.1"/>
    <property type="gene ID" value="ENSSMRG00000003572.1"/>
</dbReference>
<feature type="transmembrane region" description="Helical" evidence="20">
    <location>
        <begin position="269"/>
        <end position="290"/>
    </location>
</feature>
<evidence type="ECO:0000256" key="13">
    <source>
        <dbReference type="ARBA" id="ARBA00023224"/>
    </source>
</evidence>
<dbReference type="PRINTS" id="PR00520">
    <property type="entry name" value="ACTROPHINR"/>
</dbReference>
<evidence type="ECO:0000256" key="8">
    <source>
        <dbReference type="ARBA" id="ARBA00023136"/>
    </source>
</evidence>
<dbReference type="Gene3D" id="1.20.1070.10">
    <property type="entry name" value="Rhodopsin 7-helix transmembrane proteins"/>
    <property type="match status" value="1"/>
</dbReference>
<name>A0A8D0B2G3_SALMN</name>
<dbReference type="GO" id="GO:0005886">
    <property type="term" value="C:plasma membrane"/>
    <property type="evidence" value="ECO:0007669"/>
    <property type="project" value="UniProtKB-SubCell"/>
</dbReference>
<keyword evidence="4 19" id="KW-0812">Transmembrane</keyword>
<dbReference type="PRINTS" id="PR00237">
    <property type="entry name" value="GPCRRHODOPSN"/>
</dbReference>
<feature type="transmembrane region" description="Helical" evidence="20">
    <location>
        <begin position="182"/>
        <end position="206"/>
    </location>
</feature>
<keyword evidence="13 19" id="KW-0807">Transducer</keyword>
<keyword evidence="23" id="KW-1185">Reference proteome</keyword>
<evidence type="ECO:0000256" key="20">
    <source>
        <dbReference type="SAM" id="Phobius"/>
    </source>
</evidence>
<dbReference type="PROSITE" id="PS50262">
    <property type="entry name" value="G_PROTEIN_RECEP_F1_2"/>
    <property type="match status" value="1"/>
</dbReference>
<protein>
    <recommendedName>
        <fullName evidence="2">Adrenocorticotropic hormone receptor</fullName>
    </recommendedName>
    <alternativeName>
        <fullName evidence="16">Adrenocorticotropin receptor</fullName>
    </alternativeName>
    <alternativeName>
        <fullName evidence="15">Melanocortin receptor 2</fullName>
    </alternativeName>
</protein>
<dbReference type="Pfam" id="PF00001">
    <property type="entry name" value="7tm_1"/>
    <property type="match status" value="1"/>
</dbReference>
<evidence type="ECO:0000259" key="21">
    <source>
        <dbReference type="PROSITE" id="PS50262"/>
    </source>
</evidence>
<dbReference type="SUPFAM" id="SSF81321">
    <property type="entry name" value="Family A G protein-coupled receptor-like"/>
    <property type="match status" value="1"/>
</dbReference>
<dbReference type="GO" id="GO:0004978">
    <property type="term" value="F:corticotropin receptor activity"/>
    <property type="evidence" value="ECO:0007669"/>
    <property type="project" value="InterPro"/>
</dbReference>
<dbReference type="PANTHER" id="PTHR22750">
    <property type="entry name" value="G-PROTEIN COUPLED RECEPTOR"/>
    <property type="match status" value="1"/>
</dbReference>
<comment type="function">
    <text evidence="17">Hormone receptor primarily expressed in adrenal cortex that plays a key role in regulating adrenocortical function. Upon corticotropin (ACTH) binding, facilitates the release of adrenal glucocorticoids, including cortisol and corticosterone. In addition, MC2R is required for fetal and neonatal adrenal gland development. Mechanistically, activates adenylate cyclase (cAMP), the MAPK cascade as well as the cAMP-dependent protein kinase A pathway leading to steroidogenic factor 1/NR5A1-mediated transcriptional activation.</text>
</comment>
<dbReference type="Proteomes" id="UP000694421">
    <property type="component" value="Unplaced"/>
</dbReference>
<evidence type="ECO:0000256" key="14">
    <source>
        <dbReference type="ARBA" id="ARBA00023288"/>
    </source>
</evidence>
<evidence type="ECO:0000256" key="17">
    <source>
        <dbReference type="ARBA" id="ARBA00058340"/>
    </source>
</evidence>
<feature type="transmembrane region" description="Helical" evidence="20">
    <location>
        <begin position="114"/>
        <end position="132"/>
    </location>
</feature>
<accession>A0A8D0B2G3</accession>
<keyword evidence="3" id="KW-1003">Cell membrane</keyword>
<evidence type="ECO:0000256" key="2">
    <source>
        <dbReference type="ARBA" id="ARBA00017113"/>
    </source>
</evidence>
<dbReference type="OMA" id="LIKHPGQ"/>
<dbReference type="InterPro" id="IPR017452">
    <property type="entry name" value="GPCR_Rhodpsn_7TM"/>
</dbReference>
<keyword evidence="9" id="KW-0564">Palmitate</keyword>
<keyword evidence="10" id="KW-1015">Disulfide bond</keyword>
<feature type="transmembrane region" description="Helical" evidence="20">
    <location>
        <begin position="62"/>
        <end position="81"/>
    </location>
</feature>
<keyword evidence="14" id="KW-0449">Lipoprotein</keyword>
<reference evidence="22" key="2">
    <citation type="submission" date="2025-09" db="UniProtKB">
        <authorList>
            <consortium name="Ensembl"/>
        </authorList>
    </citation>
    <scope>IDENTIFICATION</scope>
</reference>
<dbReference type="GO" id="GO:0007189">
    <property type="term" value="P:adenylate cyclase-activating G protein-coupled receptor signaling pathway"/>
    <property type="evidence" value="ECO:0007669"/>
    <property type="project" value="Ensembl"/>
</dbReference>
<keyword evidence="12" id="KW-0325">Glycoprotein</keyword>
<keyword evidence="7 19" id="KW-0297">G-protein coupled receptor</keyword>
<evidence type="ECO:0000256" key="1">
    <source>
        <dbReference type="ARBA" id="ARBA00004651"/>
    </source>
</evidence>
<dbReference type="GeneTree" id="ENSGT01140000282542"/>
<evidence type="ECO:0000256" key="3">
    <source>
        <dbReference type="ARBA" id="ARBA00022475"/>
    </source>
</evidence>
<proteinExistence type="inferred from homology"/>
<dbReference type="InterPro" id="IPR001168">
    <property type="entry name" value="ACTH_rcpt"/>
</dbReference>
<reference evidence="22" key="1">
    <citation type="submission" date="2025-08" db="UniProtKB">
        <authorList>
            <consortium name="Ensembl"/>
        </authorList>
    </citation>
    <scope>IDENTIFICATION</scope>
</reference>
<keyword evidence="11 19" id="KW-0675">Receptor</keyword>
<dbReference type="PRINTS" id="PR00534">
    <property type="entry name" value="MCRFAMILY"/>
</dbReference>
<feature type="transmembrane region" description="Helical" evidence="20">
    <location>
        <begin position="153"/>
        <end position="176"/>
    </location>
</feature>
<evidence type="ECO:0000256" key="6">
    <source>
        <dbReference type="ARBA" id="ARBA00022989"/>
    </source>
</evidence>
<dbReference type="InterPro" id="IPR001671">
    <property type="entry name" value="Melcrt_ACTH_rcpt"/>
</dbReference>
<comment type="similarity">
    <text evidence="19">Belongs to the G-protein coupled receptor 1 family.</text>
</comment>
<evidence type="ECO:0000256" key="9">
    <source>
        <dbReference type="ARBA" id="ARBA00023139"/>
    </source>
</evidence>
<sequence>MKSDCLSETKNLLENHNDISANITDCAVVVVPEEIFFTIAILGILENLLVLIAVGKNKNLHCPMYIFICNLAVSDMLGSLYKTLETIFYIIFCKTRIHTCQEAFVRTLDDIVDFMFILSLLGSIFSLSVIAADRYITIFYALQYHNIMTPKRALVILVIIWVFCVGGGLAMVFFSYEIPTVVFFTVLFCFMFIFILCLNIHMFLLARSHAKKIALQPTNSAHQRTNMKGVVTITVLFGVFLCCWVPFLLHMLLVQFCPENPYCICYMSIFPINGTLIMCNAVIDPVIYAFRNPELRRTFKRLFYC</sequence>
<dbReference type="AlphaFoldDB" id="A0A8D0B2G3"/>
<keyword evidence="5" id="KW-0832">Ubl conjugation</keyword>
<evidence type="ECO:0000256" key="19">
    <source>
        <dbReference type="RuleBase" id="RU000688"/>
    </source>
</evidence>
<evidence type="ECO:0000256" key="4">
    <source>
        <dbReference type="ARBA" id="ARBA00022692"/>
    </source>
</evidence>
<evidence type="ECO:0000256" key="16">
    <source>
        <dbReference type="ARBA" id="ARBA00031897"/>
    </source>
</evidence>
<feature type="transmembrane region" description="Helical" evidence="20">
    <location>
        <begin position="35"/>
        <end position="55"/>
    </location>
</feature>
<comment type="subcellular location">
    <subcellularLocation>
        <location evidence="1">Cell membrane</location>
        <topology evidence="1">Multi-pass membrane protein</topology>
    </subcellularLocation>
</comment>
<evidence type="ECO:0000313" key="22">
    <source>
        <dbReference type="Ensembl" id="ENSSMRP00000004302.1"/>
    </source>
</evidence>
<organism evidence="22 23">
    <name type="scientific">Salvator merianae</name>
    <name type="common">Argentine black and white tegu</name>
    <name type="synonym">Tupinambis merianae</name>
    <dbReference type="NCBI Taxonomy" id="96440"/>
    <lineage>
        <taxon>Eukaryota</taxon>
        <taxon>Metazoa</taxon>
        <taxon>Chordata</taxon>
        <taxon>Craniata</taxon>
        <taxon>Vertebrata</taxon>
        <taxon>Euteleostomi</taxon>
        <taxon>Lepidosauria</taxon>
        <taxon>Squamata</taxon>
        <taxon>Bifurcata</taxon>
        <taxon>Unidentata</taxon>
        <taxon>Episquamata</taxon>
        <taxon>Laterata</taxon>
        <taxon>Teiioidea</taxon>
        <taxon>Teiidae</taxon>
        <taxon>Salvator</taxon>
    </lineage>
</organism>
<dbReference type="InterPro" id="IPR000276">
    <property type="entry name" value="GPCR_Rhodpsn"/>
</dbReference>
<evidence type="ECO:0000256" key="5">
    <source>
        <dbReference type="ARBA" id="ARBA00022843"/>
    </source>
</evidence>
<evidence type="ECO:0000256" key="15">
    <source>
        <dbReference type="ARBA" id="ARBA00031493"/>
    </source>
</evidence>
<feature type="domain" description="G-protein coupled receptors family 1 profile" evidence="21">
    <location>
        <begin position="46"/>
        <end position="288"/>
    </location>
</feature>
<dbReference type="PROSITE" id="PS00237">
    <property type="entry name" value="G_PROTEIN_RECEP_F1_1"/>
    <property type="match status" value="1"/>
</dbReference>
<evidence type="ECO:0000256" key="11">
    <source>
        <dbReference type="ARBA" id="ARBA00023170"/>
    </source>
</evidence>
<evidence type="ECO:0000256" key="10">
    <source>
        <dbReference type="ARBA" id="ARBA00023157"/>
    </source>
</evidence>
<keyword evidence="6 20" id="KW-1133">Transmembrane helix</keyword>
<feature type="transmembrane region" description="Helical" evidence="20">
    <location>
        <begin position="227"/>
        <end position="249"/>
    </location>
</feature>
<keyword evidence="8 20" id="KW-0472">Membrane</keyword>
<evidence type="ECO:0000256" key="18">
    <source>
        <dbReference type="ARBA" id="ARBA00065360"/>
    </source>
</evidence>
<evidence type="ECO:0000313" key="23">
    <source>
        <dbReference type="Proteomes" id="UP000694421"/>
    </source>
</evidence>
<evidence type="ECO:0000256" key="12">
    <source>
        <dbReference type="ARBA" id="ARBA00023180"/>
    </source>
</evidence>
<evidence type="ECO:0000256" key="7">
    <source>
        <dbReference type="ARBA" id="ARBA00023040"/>
    </source>
</evidence>
<dbReference type="SMART" id="SM01381">
    <property type="entry name" value="7TM_GPCR_Srsx"/>
    <property type="match status" value="1"/>
</dbReference>